<proteinExistence type="predicted"/>
<dbReference type="PANTHER" id="PTHR24114:SF2">
    <property type="entry name" value="F-BOX DOMAIN-CONTAINING PROTEIN-RELATED"/>
    <property type="match status" value="1"/>
</dbReference>
<accession>A0A7R9VZE3</accession>
<name>A0A7R9VZE3_9STRA</name>
<dbReference type="AlphaFoldDB" id="A0A7R9VZE3"/>
<gene>
    <name evidence="2" type="ORF">TDUB1175_LOCUS8986</name>
</gene>
<feature type="region of interest" description="Disordered" evidence="1">
    <location>
        <begin position="23"/>
        <end position="43"/>
    </location>
</feature>
<dbReference type="Gene3D" id="3.80.10.10">
    <property type="entry name" value="Ribonuclease Inhibitor"/>
    <property type="match status" value="2"/>
</dbReference>
<protein>
    <recommendedName>
        <fullName evidence="3">Tropomodulin</fullName>
    </recommendedName>
</protein>
<dbReference type="EMBL" id="HBED01017947">
    <property type="protein sequence ID" value="CAD8308709.1"/>
    <property type="molecule type" value="Transcribed_RNA"/>
</dbReference>
<evidence type="ECO:0008006" key="3">
    <source>
        <dbReference type="Google" id="ProtNLM"/>
    </source>
</evidence>
<reference evidence="2" key="1">
    <citation type="submission" date="2021-01" db="EMBL/GenBank/DDBJ databases">
        <authorList>
            <person name="Corre E."/>
            <person name="Pelletier E."/>
            <person name="Niang G."/>
            <person name="Scheremetjew M."/>
            <person name="Finn R."/>
            <person name="Kale V."/>
            <person name="Holt S."/>
            <person name="Cochrane G."/>
            <person name="Meng A."/>
            <person name="Brown T."/>
            <person name="Cohen L."/>
        </authorList>
    </citation>
    <scope>NUCLEOTIDE SEQUENCE</scope>
    <source>
        <strain evidence="2">CCMP147</strain>
    </source>
</reference>
<dbReference type="SMART" id="SM00368">
    <property type="entry name" value="LRR_RI"/>
    <property type="match status" value="3"/>
</dbReference>
<dbReference type="InterPro" id="IPR032675">
    <property type="entry name" value="LRR_dom_sf"/>
</dbReference>
<organism evidence="2">
    <name type="scientific">Pseudictyota dubia</name>
    <dbReference type="NCBI Taxonomy" id="2749911"/>
    <lineage>
        <taxon>Eukaryota</taxon>
        <taxon>Sar</taxon>
        <taxon>Stramenopiles</taxon>
        <taxon>Ochrophyta</taxon>
        <taxon>Bacillariophyta</taxon>
        <taxon>Mediophyceae</taxon>
        <taxon>Biddulphiophycidae</taxon>
        <taxon>Eupodiscales</taxon>
        <taxon>Odontellaceae</taxon>
        <taxon>Pseudictyota</taxon>
    </lineage>
</organism>
<dbReference type="SUPFAM" id="SSF52047">
    <property type="entry name" value="RNI-like"/>
    <property type="match status" value="1"/>
</dbReference>
<dbReference type="PANTHER" id="PTHR24114">
    <property type="entry name" value="LEUCINE RICH REPEAT FAMILY PROTEIN"/>
    <property type="match status" value="1"/>
</dbReference>
<sequence length="328" mass="36608">MTTETAPPDEALFSLFEDLLEDTSVSSSDQPLAGEDERDDDEPLVHKLDANALTLNELVQELEKRGLQARGFFADDAKVLQEKFDEEHELYVEAKRREKREAREADAKRAAEQRRRLLMETEVREEREEIGRDRRMKSWLLLTEEGMAPPHSRIEVNNISARSLAKALLTDSSILCLDVSNLGLSDLAGAYLCRALRSNRTLIKIELGSNKFGPKTCKSLGDALTSNNVVRFVSLESNPLTGEKNDISGIIAIAEMLSKNKALRYLSLWRCGTGADSGKAIADAMAFNDALTCIEVGYNGWENSHTSHVAAKLVREVISRQPLQLFFP</sequence>
<evidence type="ECO:0000256" key="1">
    <source>
        <dbReference type="SAM" id="MobiDB-lite"/>
    </source>
</evidence>
<dbReference type="InterPro" id="IPR052394">
    <property type="entry name" value="LRR-containing"/>
</dbReference>
<evidence type="ECO:0000313" key="2">
    <source>
        <dbReference type="EMBL" id="CAD8308709.1"/>
    </source>
</evidence>